<dbReference type="EMBL" id="CP016397">
    <property type="protein sequence ID" value="ASQ44813.1"/>
    <property type="molecule type" value="Genomic_DNA"/>
</dbReference>
<dbReference type="AlphaFoldDB" id="A0A222NYZ3"/>
<feature type="compositionally biased region" description="Basic and acidic residues" evidence="1">
    <location>
        <begin position="9"/>
        <end position="21"/>
    </location>
</feature>
<accession>A0A222NYZ3</accession>
<proteinExistence type="predicted"/>
<gene>
    <name evidence="2" type="ORF">clem_01235</name>
</gene>
<evidence type="ECO:0000313" key="3">
    <source>
        <dbReference type="Proteomes" id="UP000201728"/>
    </source>
</evidence>
<name>A0A222NYZ3_9GAMM</name>
<feature type="compositionally biased region" description="Basic and acidic residues" evidence="1">
    <location>
        <begin position="40"/>
        <end position="49"/>
    </location>
</feature>
<dbReference type="OrthoDB" id="5654351at2"/>
<organism evidence="2 3">
    <name type="scientific">Legionella clemsonensis</name>
    <dbReference type="NCBI Taxonomy" id="1867846"/>
    <lineage>
        <taxon>Bacteria</taxon>
        <taxon>Pseudomonadati</taxon>
        <taxon>Pseudomonadota</taxon>
        <taxon>Gammaproteobacteria</taxon>
        <taxon>Legionellales</taxon>
        <taxon>Legionellaceae</taxon>
        <taxon>Legionella</taxon>
    </lineage>
</organism>
<dbReference type="KEGG" id="lcd:clem_01235"/>
<dbReference type="Proteomes" id="UP000201728">
    <property type="component" value="Chromosome"/>
</dbReference>
<evidence type="ECO:0000256" key="1">
    <source>
        <dbReference type="SAM" id="MobiDB-lite"/>
    </source>
</evidence>
<sequence length="223" mass="25465">MLKWFKKASKADEKSHNDKLATETTIPAKTTRRSKSTSDLQRDSGERKRTLSVYSPPVKNGKYVSSRKNMLFTSQIITKREVASQEIDNFIAAVKHSCPPSCKTQGNYFLTLDGDNWNILRKVADTGLFSENIDFLQQFNAYMQGNITATKLYAYLDGLNLDDSEDKRYLIKCKDSNSLDTTQDVKQAYQNIAESIFNFLDYNLYAKRATIHQVLQQQVTLGM</sequence>
<keyword evidence="3" id="KW-1185">Reference proteome</keyword>
<evidence type="ECO:0000313" key="2">
    <source>
        <dbReference type="EMBL" id="ASQ44813.1"/>
    </source>
</evidence>
<reference evidence="3" key="1">
    <citation type="submission" date="2016-07" db="EMBL/GenBank/DDBJ databases">
        <authorList>
            <person name="Florea S."/>
            <person name="Webb J.S."/>
            <person name="Jaromczyk J."/>
            <person name="Schardl C.L."/>
        </authorList>
    </citation>
    <scope>NUCLEOTIDE SEQUENCE [LARGE SCALE GENOMIC DNA]</scope>
    <source>
        <strain evidence="3">CDC-D5610</strain>
    </source>
</reference>
<protein>
    <submittedName>
        <fullName evidence="2">Uncharacterized protein</fullName>
    </submittedName>
</protein>
<feature type="region of interest" description="Disordered" evidence="1">
    <location>
        <begin position="1"/>
        <end position="57"/>
    </location>
</feature>
<dbReference type="RefSeq" id="WP_094089938.1">
    <property type="nucleotide sequence ID" value="NZ_CP016397.1"/>
</dbReference>